<comment type="caution">
    <text evidence="3">The sequence shown here is derived from an EMBL/GenBank/DDBJ whole genome shotgun (WGS) entry which is preliminary data.</text>
</comment>
<dbReference type="Gene3D" id="3.30.70.2390">
    <property type="match status" value="1"/>
</dbReference>
<evidence type="ECO:0000313" key="4">
    <source>
        <dbReference type="Proteomes" id="UP001524501"/>
    </source>
</evidence>
<feature type="domain" description="LytR/CpsA/Psr regulator C-terminal" evidence="2">
    <location>
        <begin position="101"/>
        <end position="187"/>
    </location>
</feature>
<dbReference type="InterPro" id="IPR027381">
    <property type="entry name" value="LytR/CpsA/Psr_C"/>
</dbReference>
<dbReference type="Proteomes" id="UP001524501">
    <property type="component" value="Unassembled WGS sequence"/>
</dbReference>
<sequence>MSNQKPQSSGPPLRALAMVLISLAILFAGLGFASLGDSDSEDTAATVTTTTTTTSAAVPASAAARTTTTVAAGGSGVTSTSASASTTSGAARTSGSGDASSVPVRVFNNSNVTGLAGQTATELTEAGWTVAETGNYSDGTISETTVYYGNSPAEKEAATQIAAELGATAEPRFAGIANSSAGVIVIVTAVG</sequence>
<reference evidence="3 4" key="1">
    <citation type="submission" date="2022-07" db="EMBL/GenBank/DDBJ databases">
        <title>Degradation activity of malathion, p-nitrophenol and potential low-temperature adaptation strategy of Rhodococcus sp. FXJ9.536.</title>
        <authorList>
            <person name="Huang J."/>
            <person name="Huang Y."/>
        </authorList>
    </citation>
    <scope>NUCLEOTIDE SEQUENCE [LARGE SCALE GENOMIC DNA]</scope>
    <source>
        <strain evidence="3 4">FXJ9.536</strain>
    </source>
</reference>
<gene>
    <name evidence="3" type="ORF">NOF53_16640</name>
</gene>
<evidence type="ECO:0000259" key="2">
    <source>
        <dbReference type="Pfam" id="PF13399"/>
    </source>
</evidence>
<dbReference type="EMBL" id="JANFQF010000013">
    <property type="protein sequence ID" value="MCQ4120778.1"/>
    <property type="molecule type" value="Genomic_DNA"/>
</dbReference>
<evidence type="ECO:0000313" key="3">
    <source>
        <dbReference type="EMBL" id="MCQ4120778.1"/>
    </source>
</evidence>
<name>A0ABT1QGG3_9NOCA</name>
<keyword evidence="4" id="KW-1185">Reference proteome</keyword>
<dbReference type="RefSeq" id="WP_255970669.1">
    <property type="nucleotide sequence ID" value="NZ_JANFQF010000013.1"/>
</dbReference>
<evidence type="ECO:0000256" key="1">
    <source>
        <dbReference type="SAM" id="MobiDB-lite"/>
    </source>
</evidence>
<feature type="compositionally biased region" description="Low complexity" evidence="1">
    <location>
        <begin position="46"/>
        <end position="101"/>
    </location>
</feature>
<feature type="region of interest" description="Disordered" evidence="1">
    <location>
        <begin position="46"/>
        <end position="102"/>
    </location>
</feature>
<protein>
    <submittedName>
        <fullName evidence="3">LytR C-terminal domain-containing protein</fullName>
    </submittedName>
</protein>
<proteinExistence type="predicted"/>
<accession>A0ABT1QGG3</accession>
<dbReference type="Pfam" id="PF13399">
    <property type="entry name" value="LytR_C"/>
    <property type="match status" value="1"/>
</dbReference>
<organism evidence="3 4">
    <name type="scientific">Rhodococcus tibetensis</name>
    <dbReference type="NCBI Taxonomy" id="2965064"/>
    <lineage>
        <taxon>Bacteria</taxon>
        <taxon>Bacillati</taxon>
        <taxon>Actinomycetota</taxon>
        <taxon>Actinomycetes</taxon>
        <taxon>Mycobacteriales</taxon>
        <taxon>Nocardiaceae</taxon>
        <taxon>Rhodococcus</taxon>
    </lineage>
</organism>